<dbReference type="InterPro" id="IPR017853">
    <property type="entry name" value="GH"/>
</dbReference>
<protein>
    <recommendedName>
        <fullName evidence="2">DUF4015 domain-containing protein</fullName>
    </recommendedName>
</protein>
<feature type="domain" description="DUF4015" evidence="2">
    <location>
        <begin position="84"/>
        <end position="380"/>
    </location>
</feature>
<dbReference type="Proteomes" id="UP000231602">
    <property type="component" value="Unassembled WGS sequence"/>
</dbReference>
<dbReference type="InterPro" id="IPR025275">
    <property type="entry name" value="DUF4015"/>
</dbReference>
<evidence type="ECO:0000259" key="2">
    <source>
        <dbReference type="Pfam" id="PF13200"/>
    </source>
</evidence>
<feature type="transmembrane region" description="Helical" evidence="1">
    <location>
        <begin position="7"/>
        <end position="27"/>
    </location>
</feature>
<keyword evidence="1" id="KW-0472">Membrane</keyword>
<evidence type="ECO:0000256" key="1">
    <source>
        <dbReference type="SAM" id="Phobius"/>
    </source>
</evidence>
<dbReference type="Pfam" id="PF13200">
    <property type="entry name" value="DUF4015"/>
    <property type="match status" value="1"/>
</dbReference>
<name>A0A2H0RCJ2_9BACT</name>
<proteinExistence type="predicted"/>
<accession>A0A2H0RCJ2</accession>
<comment type="caution">
    <text evidence="3">The sequence shown here is derived from an EMBL/GenBank/DDBJ whole genome shotgun (WGS) entry which is preliminary data.</text>
</comment>
<evidence type="ECO:0000313" key="4">
    <source>
        <dbReference type="Proteomes" id="UP000231602"/>
    </source>
</evidence>
<dbReference type="EMBL" id="PCXV01000017">
    <property type="protein sequence ID" value="PIR44228.1"/>
    <property type="molecule type" value="Genomic_DNA"/>
</dbReference>
<keyword evidence="1" id="KW-1133">Transmembrane helix</keyword>
<dbReference type="AlphaFoldDB" id="A0A2H0RCJ2"/>
<evidence type="ECO:0000313" key="3">
    <source>
        <dbReference type="EMBL" id="PIR44228.1"/>
    </source>
</evidence>
<dbReference type="SUPFAM" id="SSF51445">
    <property type="entry name" value="(Trans)glycosidases"/>
    <property type="match status" value="1"/>
</dbReference>
<gene>
    <name evidence="3" type="ORF">COV23_01030</name>
</gene>
<keyword evidence="1" id="KW-0812">Transmembrane</keyword>
<reference evidence="3 4" key="1">
    <citation type="submission" date="2017-09" db="EMBL/GenBank/DDBJ databases">
        <title>Depth-based differentiation of microbial function through sediment-hosted aquifers and enrichment of novel symbionts in the deep terrestrial subsurface.</title>
        <authorList>
            <person name="Probst A.J."/>
            <person name="Ladd B."/>
            <person name="Jarett J.K."/>
            <person name="Geller-Mcgrath D.E."/>
            <person name="Sieber C.M."/>
            <person name="Emerson J.B."/>
            <person name="Anantharaman K."/>
            <person name="Thomas B.C."/>
            <person name="Malmstrom R."/>
            <person name="Stieglmeier M."/>
            <person name="Klingl A."/>
            <person name="Woyke T."/>
            <person name="Ryan C.M."/>
            <person name="Banfield J.F."/>
        </authorList>
    </citation>
    <scope>NUCLEOTIDE SEQUENCE [LARGE SCALE GENOMIC DNA]</scope>
    <source>
        <strain evidence="3">CG10_big_fil_rev_8_21_14_0_10_31_9</strain>
    </source>
</reference>
<organism evidence="3 4">
    <name type="scientific">Candidatus Wolfebacteria bacterium CG10_big_fil_rev_8_21_14_0_10_31_9</name>
    <dbReference type="NCBI Taxonomy" id="1975070"/>
    <lineage>
        <taxon>Bacteria</taxon>
        <taxon>Candidatus Wolfeibacteriota</taxon>
    </lineage>
</organism>
<sequence length="387" mass="43810">MSKKSQIIAGLILLATILLWFFIYITFKNIATVVGNIEKSSSATTSENLIENELLSLLGISPNKIKPASTSTDIYMDPPKEIRAIYVTAPVALTPIWMNKLIELTKKTEINAMVINVKDGDTTYLTPKMTAVVKKIKENNIYPIARIVVVQDNGLVKTRPDLALKTASGKIWMEKNYKWVDPSSKEVWDYNLNISLKALDIGFEEINFDYFRFPASGALNDIVYPYYKEETPKSNAINKFAKYLVDNIHNADHKAVVSLDIYGYTFLKDDIGIGQNLSSLAIYFDVISPMVYPSHYTPGNFGFKNPAQHPYQVVLKTLKKGLATLQSNPEVNKNLKIRPWIQDFNMGAIYNVDMVNKQKQAIKDAGLEYGWMSWNPSNIYDISKYTK</sequence>